<dbReference type="GO" id="GO:0016787">
    <property type="term" value="F:hydrolase activity"/>
    <property type="evidence" value="ECO:0007669"/>
    <property type="project" value="UniProtKB-KW"/>
</dbReference>
<dbReference type="PANTHER" id="PTHR43798">
    <property type="entry name" value="MONOACYLGLYCEROL LIPASE"/>
    <property type="match status" value="1"/>
</dbReference>
<dbReference type="InterPro" id="IPR029058">
    <property type="entry name" value="AB_hydrolase_fold"/>
</dbReference>
<proteinExistence type="predicted"/>
<dbReference type="AlphaFoldDB" id="A0A973A9X9"/>
<gene>
    <name evidence="2" type="ORF">HQ497_15055</name>
</gene>
<reference evidence="2" key="1">
    <citation type="submission" date="2020-05" db="EMBL/GenBank/DDBJ databases">
        <title>Sulfur intermediates as new biogeochemical hubs in an aquatic model microbial ecosystem.</title>
        <authorList>
            <person name="Vigneron A."/>
        </authorList>
    </citation>
    <scope>NUCLEOTIDE SEQUENCE</scope>
    <source>
        <strain evidence="2">Bin.250</strain>
    </source>
</reference>
<organism evidence="2 3">
    <name type="scientific">SAR86 cluster bacterium</name>
    <dbReference type="NCBI Taxonomy" id="2030880"/>
    <lineage>
        <taxon>Bacteria</taxon>
        <taxon>Pseudomonadati</taxon>
        <taxon>Pseudomonadota</taxon>
        <taxon>Gammaproteobacteria</taxon>
        <taxon>SAR86 cluster</taxon>
    </lineage>
</organism>
<keyword evidence="2" id="KW-0378">Hydrolase</keyword>
<dbReference type="PRINTS" id="PR00111">
    <property type="entry name" value="ABHYDROLASE"/>
</dbReference>
<name>A0A973A9X9_9GAMM</name>
<dbReference type="Proteomes" id="UP000754644">
    <property type="component" value="Unassembled WGS sequence"/>
</dbReference>
<protein>
    <submittedName>
        <fullName evidence="2">Alpha/beta hydrolase</fullName>
    </submittedName>
</protein>
<sequence length="270" mass="29436">MPKQIINGVELFYDERGAGEPIIFHHGYTGAHDVWLDEIAPRLQHKYRCIVMDCRGAGDSEHPAEGHNIPQYARDVVAMADALGLEKFTYVGHSMGGGVGYQLGIEHGARLNKLILVAPIPAGGIHADPKVLESGMALRAATTGRDTMIQQRQLLRLRASDADIILGVDRARSVSDKHYVDSWHSMGEFNVTDRLPELTTPTLIIAGAADGLCVANVNDWQLLPNGTLHVFSRVGHGVPRDVPDEFAVVVDDFMEHGVINARTLLARLTG</sequence>
<dbReference type="PANTHER" id="PTHR43798:SF33">
    <property type="entry name" value="HYDROLASE, PUTATIVE (AFU_ORTHOLOGUE AFUA_2G14860)-RELATED"/>
    <property type="match status" value="1"/>
</dbReference>
<evidence type="ECO:0000313" key="2">
    <source>
        <dbReference type="EMBL" id="NQV66675.1"/>
    </source>
</evidence>
<evidence type="ECO:0000259" key="1">
    <source>
        <dbReference type="Pfam" id="PF00561"/>
    </source>
</evidence>
<dbReference type="Gene3D" id="3.40.50.1820">
    <property type="entry name" value="alpha/beta hydrolase"/>
    <property type="match status" value="1"/>
</dbReference>
<dbReference type="Pfam" id="PF00561">
    <property type="entry name" value="Abhydrolase_1"/>
    <property type="match status" value="1"/>
</dbReference>
<evidence type="ECO:0000313" key="3">
    <source>
        <dbReference type="Proteomes" id="UP000754644"/>
    </source>
</evidence>
<dbReference type="SUPFAM" id="SSF53474">
    <property type="entry name" value="alpha/beta-Hydrolases"/>
    <property type="match status" value="1"/>
</dbReference>
<comment type="caution">
    <text evidence="2">The sequence shown here is derived from an EMBL/GenBank/DDBJ whole genome shotgun (WGS) entry which is preliminary data.</text>
</comment>
<dbReference type="EMBL" id="JABMOJ010000559">
    <property type="protein sequence ID" value="NQV66675.1"/>
    <property type="molecule type" value="Genomic_DNA"/>
</dbReference>
<dbReference type="InterPro" id="IPR050266">
    <property type="entry name" value="AB_hydrolase_sf"/>
</dbReference>
<accession>A0A973A9X9</accession>
<feature type="domain" description="AB hydrolase-1" evidence="1">
    <location>
        <begin position="21"/>
        <end position="236"/>
    </location>
</feature>
<dbReference type="GO" id="GO:0016020">
    <property type="term" value="C:membrane"/>
    <property type="evidence" value="ECO:0007669"/>
    <property type="project" value="TreeGrafter"/>
</dbReference>
<dbReference type="InterPro" id="IPR000073">
    <property type="entry name" value="AB_hydrolase_1"/>
</dbReference>